<comment type="caution">
    <text evidence="2">The sequence shown here is derived from an EMBL/GenBank/DDBJ whole genome shotgun (WGS) entry which is preliminary data.</text>
</comment>
<name>A0A7K0K5B0_9ACTO</name>
<proteinExistence type="predicted"/>
<dbReference type="EMBL" id="VUMY01000025">
    <property type="protein sequence ID" value="MST50628.1"/>
    <property type="molecule type" value="Genomic_DNA"/>
</dbReference>
<gene>
    <name evidence="2" type="ORF">FYJ63_10405</name>
</gene>
<sequence>MGSGKWFFLAGMGAGAFLALRMNERQIEGIKSFTSRISQSENLNEARRIAEDKVTDTLRQQGSNLVDRLADRLKEQINSIDLNNFAKPDSSVSSATDSSTTSTMKGDASTDKDGHVIIDGKIVS</sequence>
<organism evidence="2 3">
    <name type="scientific">Mobiluncus porci</name>
    <dbReference type="NCBI Taxonomy" id="2652278"/>
    <lineage>
        <taxon>Bacteria</taxon>
        <taxon>Bacillati</taxon>
        <taxon>Actinomycetota</taxon>
        <taxon>Actinomycetes</taxon>
        <taxon>Actinomycetales</taxon>
        <taxon>Actinomycetaceae</taxon>
        <taxon>Mobiluncus</taxon>
    </lineage>
</organism>
<reference evidence="2 3" key="1">
    <citation type="submission" date="2019-08" db="EMBL/GenBank/DDBJ databases">
        <title>In-depth cultivation of the pig gut microbiome towards novel bacterial diversity and tailored functional studies.</title>
        <authorList>
            <person name="Wylensek D."/>
            <person name="Hitch T.C.A."/>
            <person name="Clavel T."/>
        </authorList>
    </citation>
    <scope>NUCLEOTIDE SEQUENCE [LARGE SCALE GENOMIC DNA]</scope>
    <source>
        <strain evidence="2 3">RF-GAM-744-WT-7</strain>
    </source>
</reference>
<evidence type="ECO:0000313" key="3">
    <source>
        <dbReference type="Proteomes" id="UP000442535"/>
    </source>
</evidence>
<dbReference type="RefSeq" id="WP_154546489.1">
    <property type="nucleotide sequence ID" value="NZ_VUMY01000025.1"/>
</dbReference>
<keyword evidence="3" id="KW-1185">Reference proteome</keyword>
<dbReference type="AlphaFoldDB" id="A0A7K0K5B0"/>
<evidence type="ECO:0000256" key="1">
    <source>
        <dbReference type="SAM" id="MobiDB-lite"/>
    </source>
</evidence>
<dbReference type="Proteomes" id="UP000442535">
    <property type="component" value="Unassembled WGS sequence"/>
</dbReference>
<protein>
    <recommendedName>
        <fullName evidence="4">YtxH domain-containing protein</fullName>
    </recommendedName>
</protein>
<feature type="compositionally biased region" description="Low complexity" evidence="1">
    <location>
        <begin position="90"/>
        <end position="103"/>
    </location>
</feature>
<evidence type="ECO:0008006" key="4">
    <source>
        <dbReference type="Google" id="ProtNLM"/>
    </source>
</evidence>
<feature type="region of interest" description="Disordered" evidence="1">
    <location>
        <begin position="85"/>
        <end position="113"/>
    </location>
</feature>
<evidence type="ECO:0000313" key="2">
    <source>
        <dbReference type="EMBL" id="MST50628.1"/>
    </source>
</evidence>
<accession>A0A7K0K5B0</accession>